<evidence type="ECO:0000313" key="5">
    <source>
        <dbReference type="Proteomes" id="UP001611494"/>
    </source>
</evidence>
<evidence type="ECO:0000259" key="3">
    <source>
        <dbReference type="PROSITE" id="PS50977"/>
    </source>
</evidence>
<proteinExistence type="predicted"/>
<dbReference type="PANTHER" id="PTHR30055:SF158">
    <property type="entry name" value="POSSIBLE TRANSCRIPTIONAL REGULATORY PROTEIN (PROBABLY TETR-FAMILY)"/>
    <property type="match status" value="1"/>
</dbReference>
<dbReference type="Gene3D" id="1.10.357.10">
    <property type="entry name" value="Tetracycline Repressor, domain 2"/>
    <property type="match status" value="1"/>
</dbReference>
<dbReference type="InterPro" id="IPR009057">
    <property type="entry name" value="Homeodomain-like_sf"/>
</dbReference>
<feature type="DNA-binding region" description="H-T-H motif" evidence="2">
    <location>
        <begin position="37"/>
        <end position="56"/>
    </location>
</feature>
<dbReference type="InterPro" id="IPR001647">
    <property type="entry name" value="HTH_TetR"/>
</dbReference>
<evidence type="ECO:0000313" key="4">
    <source>
        <dbReference type="EMBL" id="MFI2229320.1"/>
    </source>
</evidence>
<dbReference type="PROSITE" id="PS50977">
    <property type="entry name" value="HTH_TETR_2"/>
    <property type="match status" value="1"/>
</dbReference>
<dbReference type="Proteomes" id="UP001611494">
    <property type="component" value="Unassembled WGS sequence"/>
</dbReference>
<dbReference type="InterPro" id="IPR050109">
    <property type="entry name" value="HTH-type_TetR-like_transc_reg"/>
</dbReference>
<dbReference type="RefSeq" id="WP_397060137.1">
    <property type="nucleotide sequence ID" value="NZ_JBIRYL010000001.1"/>
</dbReference>
<dbReference type="SUPFAM" id="SSF46689">
    <property type="entry name" value="Homeodomain-like"/>
    <property type="match status" value="1"/>
</dbReference>
<accession>A0ABW7VRU8</accession>
<gene>
    <name evidence="4" type="ORF">ACH49Z_05660</name>
</gene>
<feature type="domain" description="HTH tetR-type" evidence="3">
    <location>
        <begin position="14"/>
        <end position="74"/>
    </location>
</feature>
<dbReference type="PRINTS" id="PR00455">
    <property type="entry name" value="HTHTETR"/>
</dbReference>
<protein>
    <submittedName>
        <fullName evidence="4">TetR/AcrR family transcriptional regulator</fullName>
    </submittedName>
</protein>
<evidence type="ECO:0000256" key="1">
    <source>
        <dbReference type="ARBA" id="ARBA00023125"/>
    </source>
</evidence>
<keyword evidence="1 2" id="KW-0238">DNA-binding</keyword>
<dbReference type="Pfam" id="PF00440">
    <property type="entry name" value="TetR_N"/>
    <property type="match status" value="1"/>
</dbReference>
<comment type="caution">
    <text evidence="4">The sequence shown here is derived from an EMBL/GenBank/DDBJ whole genome shotgun (WGS) entry which is preliminary data.</text>
</comment>
<dbReference type="PANTHER" id="PTHR30055">
    <property type="entry name" value="HTH-TYPE TRANSCRIPTIONAL REGULATOR RUTR"/>
    <property type="match status" value="1"/>
</dbReference>
<name>A0ABW7VRU8_9NOCA</name>
<keyword evidence="5" id="KW-1185">Reference proteome</keyword>
<dbReference type="InterPro" id="IPR023772">
    <property type="entry name" value="DNA-bd_HTH_TetR-type_CS"/>
</dbReference>
<organism evidence="4 5">
    <name type="scientific">Nocardia testacea</name>
    <dbReference type="NCBI Taxonomy" id="248551"/>
    <lineage>
        <taxon>Bacteria</taxon>
        <taxon>Bacillati</taxon>
        <taxon>Actinomycetota</taxon>
        <taxon>Actinomycetes</taxon>
        <taxon>Mycobacteriales</taxon>
        <taxon>Nocardiaceae</taxon>
        <taxon>Nocardia</taxon>
    </lineage>
</organism>
<sequence>MSTATLGTKGMPSGDRREEILAAALREFAEHGFDRVSMMSIAARAGISKALVYQHFASKEQLYADCLVAVGEPLMAGLDAEMRGDAQPFDVPANALRGLFTTLGPDRTAWRIIHDPGAPAGGVAGELVHEYRARISAHADSGVRRFLAALGDSDPGDIEALVRIWTAVVDAVMEWARAHPEESAQDLTARFARLIDTVFSIGGRPRNARSADGE</sequence>
<evidence type="ECO:0000256" key="2">
    <source>
        <dbReference type="PROSITE-ProRule" id="PRU00335"/>
    </source>
</evidence>
<reference evidence="4 5" key="1">
    <citation type="submission" date="2024-10" db="EMBL/GenBank/DDBJ databases">
        <title>The Natural Products Discovery Center: Release of the First 8490 Sequenced Strains for Exploring Actinobacteria Biosynthetic Diversity.</title>
        <authorList>
            <person name="Kalkreuter E."/>
            <person name="Kautsar S.A."/>
            <person name="Yang D."/>
            <person name="Bader C.D."/>
            <person name="Teijaro C.N."/>
            <person name="Fluegel L."/>
            <person name="Davis C.M."/>
            <person name="Simpson J.R."/>
            <person name="Lauterbach L."/>
            <person name="Steele A.D."/>
            <person name="Gui C."/>
            <person name="Meng S."/>
            <person name="Li G."/>
            <person name="Viehrig K."/>
            <person name="Ye F."/>
            <person name="Su P."/>
            <person name="Kiefer A.F."/>
            <person name="Nichols A."/>
            <person name="Cepeda A.J."/>
            <person name="Yan W."/>
            <person name="Fan B."/>
            <person name="Jiang Y."/>
            <person name="Adhikari A."/>
            <person name="Zheng C.-J."/>
            <person name="Schuster L."/>
            <person name="Cowan T.M."/>
            <person name="Smanski M.J."/>
            <person name="Chevrette M.G."/>
            <person name="De Carvalho L.P.S."/>
            <person name="Shen B."/>
        </authorList>
    </citation>
    <scope>NUCLEOTIDE SEQUENCE [LARGE SCALE GENOMIC DNA]</scope>
    <source>
        <strain evidence="4 5">NPDC019377</strain>
    </source>
</reference>
<dbReference type="EMBL" id="JBIRYL010000001">
    <property type="protein sequence ID" value="MFI2229320.1"/>
    <property type="molecule type" value="Genomic_DNA"/>
</dbReference>
<dbReference type="PROSITE" id="PS01081">
    <property type="entry name" value="HTH_TETR_1"/>
    <property type="match status" value="1"/>
</dbReference>